<feature type="non-terminal residue" evidence="2">
    <location>
        <position position="214"/>
    </location>
</feature>
<name>A0A2J5HXR6_9EURO</name>
<accession>A0A2J5HXR6</accession>
<proteinExistence type="predicted"/>
<sequence>MLPVCWVPTTSLLGVSAYRWGSGHGLRALTTAHHSSGTHRDQSEDDDDRRCRETQLTVAGKAKHPPESHREKKKGRKKKDKIRMERGSKSPTPFPITIYPTYHQASLLFISPGVDLNDEDSNYRHTASRGEEGLECGWIMLYKKTTRVRVCQLARINLKVETPDRVVVCDPADKVSAKGGSVYLAGILPRLRCSGCCSLLSVVDFTRCDESTDD</sequence>
<organism evidence="2 3">
    <name type="scientific">Aspergillus taichungensis</name>
    <dbReference type="NCBI Taxonomy" id="482145"/>
    <lineage>
        <taxon>Eukaryota</taxon>
        <taxon>Fungi</taxon>
        <taxon>Dikarya</taxon>
        <taxon>Ascomycota</taxon>
        <taxon>Pezizomycotina</taxon>
        <taxon>Eurotiomycetes</taxon>
        <taxon>Eurotiomycetidae</taxon>
        <taxon>Eurotiales</taxon>
        <taxon>Aspergillaceae</taxon>
        <taxon>Aspergillus</taxon>
        <taxon>Aspergillus subgen. Circumdati</taxon>
    </lineage>
</organism>
<protein>
    <submittedName>
        <fullName evidence="2">Uncharacterized protein</fullName>
    </submittedName>
</protein>
<gene>
    <name evidence="2" type="ORF">BDW42DRAFT_166940</name>
</gene>
<feature type="compositionally biased region" description="Basic and acidic residues" evidence="1">
    <location>
        <begin position="38"/>
        <end position="53"/>
    </location>
</feature>
<evidence type="ECO:0000313" key="3">
    <source>
        <dbReference type="Proteomes" id="UP000235023"/>
    </source>
</evidence>
<evidence type="ECO:0000313" key="2">
    <source>
        <dbReference type="EMBL" id="PLN82264.1"/>
    </source>
</evidence>
<feature type="region of interest" description="Disordered" evidence="1">
    <location>
        <begin position="31"/>
        <end position="95"/>
    </location>
</feature>
<feature type="compositionally biased region" description="Basic residues" evidence="1">
    <location>
        <begin position="71"/>
        <end position="81"/>
    </location>
</feature>
<dbReference type="Proteomes" id="UP000235023">
    <property type="component" value="Unassembled WGS sequence"/>
</dbReference>
<evidence type="ECO:0000256" key="1">
    <source>
        <dbReference type="SAM" id="MobiDB-lite"/>
    </source>
</evidence>
<dbReference type="EMBL" id="KZ559528">
    <property type="protein sequence ID" value="PLN82264.1"/>
    <property type="molecule type" value="Genomic_DNA"/>
</dbReference>
<dbReference type="AlphaFoldDB" id="A0A2J5HXR6"/>
<keyword evidence="3" id="KW-1185">Reference proteome</keyword>
<reference evidence="3" key="1">
    <citation type="submission" date="2017-12" db="EMBL/GenBank/DDBJ databases">
        <authorList>
            <consortium name="DOE Joint Genome Institute"/>
            <person name="Mondo S.J."/>
            <person name="Kjaerbolling I."/>
            <person name="Vesth T.C."/>
            <person name="Frisvad J.C."/>
            <person name="Nybo J.L."/>
            <person name="Theobald S."/>
            <person name="Kuo A."/>
            <person name="Bowyer P."/>
            <person name="Matsuda Y."/>
            <person name="Lyhne E.K."/>
            <person name="Kogle M.E."/>
            <person name="Clum A."/>
            <person name="Lipzen A."/>
            <person name="Salamov A."/>
            <person name="Ngan C.Y."/>
            <person name="Daum C."/>
            <person name="Chiniquy J."/>
            <person name="Barry K."/>
            <person name="LaButti K."/>
            <person name="Haridas S."/>
            <person name="Simmons B.A."/>
            <person name="Magnuson J.K."/>
            <person name="Mortensen U.H."/>
            <person name="Larsen T.O."/>
            <person name="Grigoriev I.V."/>
            <person name="Baker S.E."/>
            <person name="Andersen M.R."/>
            <person name="Nordberg H.P."/>
            <person name="Cantor M.N."/>
            <person name="Hua S.X."/>
        </authorList>
    </citation>
    <scope>NUCLEOTIDE SEQUENCE [LARGE SCALE GENOMIC DNA]</scope>
    <source>
        <strain evidence="3">IBT 19404</strain>
    </source>
</reference>